<dbReference type="FunFam" id="2.40.10.10:FF:000005">
    <property type="entry name" value="Serine protease 37"/>
    <property type="match status" value="1"/>
</dbReference>
<comment type="subcellular location">
    <subcellularLocation>
        <location evidence="1">Secreted</location>
        <location evidence="1">Extracellular space</location>
    </subcellularLocation>
</comment>
<dbReference type="InterPro" id="IPR033116">
    <property type="entry name" value="TRYPSIN_SER"/>
</dbReference>
<dbReference type="PANTHER" id="PTHR24271:SF81">
    <property type="entry name" value="GRANZYME B"/>
    <property type="match status" value="1"/>
</dbReference>
<reference evidence="12" key="2">
    <citation type="submission" date="2025-08" db="UniProtKB">
        <authorList>
            <consortium name="Ensembl"/>
        </authorList>
    </citation>
    <scope>IDENTIFICATION</scope>
</reference>
<dbReference type="SUPFAM" id="SSF50494">
    <property type="entry name" value="Trypsin-like serine proteases"/>
    <property type="match status" value="1"/>
</dbReference>
<dbReference type="InterPro" id="IPR001314">
    <property type="entry name" value="Peptidase_S1A"/>
</dbReference>
<accession>A0A8C4TA18</accession>
<dbReference type="PROSITE" id="PS50240">
    <property type="entry name" value="TRYPSIN_DOM"/>
    <property type="match status" value="1"/>
</dbReference>
<reference evidence="12" key="1">
    <citation type="submission" date="2021-06" db="EMBL/GenBank/DDBJ databases">
        <authorList>
            <consortium name="Wellcome Sanger Institute Data Sharing"/>
        </authorList>
    </citation>
    <scope>NUCLEOTIDE SEQUENCE [LARGE SCALE GENOMIC DNA]</scope>
</reference>
<organism evidence="12 13">
    <name type="scientific">Erpetoichthys calabaricus</name>
    <name type="common">Rope fish</name>
    <name type="synonym">Calamoichthys calabaricus</name>
    <dbReference type="NCBI Taxonomy" id="27687"/>
    <lineage>
        <taxon>Eukaryota</taxon>
        <taxon>Metazoa</taxon>
        <taxon>Chordata</taxon>
        <taxon>Craniata</taxon>
        <taxon>Vertebrata</taxon>
        <taxon>Euteleostomi</taxon>
        <taxon>Actinopterygii</taxon>
        <taxon>Polypteriformes</taxon>
        <taxon>Polypteridae</taxon>
        <taxon>Erpetoichthys</taxon>
    </lineage>
</organism>
<evidence type="ECO:0000256" key="9">
    <source>
        <dbReference type="ARBA" id="ARBA00038868"/>
    </source>
</evidence>
<dbReference type="Proteomes" id="UP000694620">
    <property type="component" value="Chromosome 12"/>
</dbReference>
<evidence type="ECO:0000256" key="7">
    <source>
        <dbReference type="ARBA" id="ARBA00023157"/>
    </source>
</evidence>
<dbReference type="InterPro" id="IPR043504">
    <property type="entry name" value="Peptidase_S1_PA_chymotrypsin"/>
</dbReference>
<keyword evidence="2 10" id="KW-0645">Protease</keyword>
<keyword evidence="4 10" id="KW-0378">Hydrolase</keyword>
<dbReference type="PANTHER" id="PTHR24271">
    <property type="entry name" value="KALLIKREIN-RELATED"/>
    <property type="match status" value="1"/>
</dbReference>
<dbReference type="PROSITE" id="PS00135">
    <property type="entry name" value="TRYPSIN_SER"/>
    <property type="match status" value="1"/>
</dbReference>
<dbReference type="SMART" id="SM00020">
    <property type="entry name" value="Tryp_SPc"/>
    <property type="match status" value="1"/>
</dbReference>
<dbReference type="AlphaFoldDB" id="A0A8C4TA18"/>
<dbReference type="GO" id="GO:0006508">
    <property type="term" value="P:proteolysis"/>
    <property type="evidence" value="ECO:0007669"/>
    <property type="project" value="UniProtKB-KW"/>
</dbReference>
<dbReference type="Ensembl" id="ENSECRT00000030124.1">
    <property type="protein sequence ID" value="ENSECRP00000029499.1"/>
    <property type="gene ID" value="ENSECRG00000019998.1"/>
</dbReference>
<comment type="catalytic activity">
    <reaction evidence="8">
        <text>Preferential cleavage: Arg-|-Xaa, Lys-|-Xaa.</text>
        <dbReference type="EC" id="3.4.21.4"/>
    </reaction>
</comment>
<evidence type="ECO:0000256" key="10">
    <source>
        <dbReference type="RuleBase" id="RU363034"/>
    </source>
</evidence>
<dbReference type="GO" id="GO:0004252">
    <property type="term" value="F:serine-type endopeptidase activity"/>
    <property type="evidence" value="ECO:0007669"/>
    <property type="project" value="UniProtKB-EC"/>
</dbReference>
<evidence type="ECO:0000313" key="13">
    <source>
        <dbReference type="Proteomes" id="UP000694620"/>
    </source>
</evidence>
<evidence type="ECO:0000256" key="2">
    <source>
        <dbReference type="ARBA" id="ARBA00022670"/>
    </source>
</evidence>
<evidence type="ECO:0000256" key="6">
    <source>
        <dbReference type="ARBA" id="ARBA00023145"/>
    </source>
</evidence>
<keyword evidence="5 10" id="KW-0720">Serine protease</keyword>
<evidence type="ECO:0000313" key="12">
    <source>
        <dbReference type="Ensembl" id="ENSECRP00000029499.1"/>
    </source>
</evidence>
<dbReference type="GeneTree" id="ENSGT01030000234551"/>
<evidence type="ECO:0000259" key="11">
    <source>
        <dbReference type="PROSITE" id="PS50240"/>
    </source>
</evidence>
<dbReference type="PROSITE" id="PS00134">
    <property type="entry name" value="TRYPSIN_HIS"/>
    <property type="match status" value="1"/>
</dbReference>
<keyword evidence="13" id="KW-1185">Reference proteome</keyword>
<name>A0A8C4TA18_ERPCA</name>
<sequence length="262" mass="28970">IAQDRILLSHMGTSSHLGVSAEKIIDGKEAIPHSQPYMASLEIKRGENFYSCGGFIIHRKFILSAAHCSGENITALLGAHNRIEREKSWQVIPIQKIILHEKYNNKILENDIMLLKLQHRTIWTREVQRIKIPKTAVDVRPNTRCSVVGWGKTNSNGNGSDVLREVEVKVQDVFNCKAARNLNLTATAICARGTGIKGTCKGDSGGPLVCPVNGACPPKAVGIVSFTYSNEINRCEDPNRNNVYVKVSAYLEWIGRNIKANP</sequence>
<evidence type="ECO:0000256" key="3">
    <source>
        <dbReference type="ARBA" id="ARBA00022729"/>
    </source>
</evidence>
<dbReference type="InterPro" id="IPR009003">
    <property type="entry name" value="Peptidase_S1_PA"/>
</dbReference>
<evidence type="ECO:0000256" key="4">
    <source>
        <dbReference type="ARBA" id="ARBA00022801"/>
    </source>
</evidence>
<feature type="domain" description="Peptidase S1" evidence="11">
    <location>
        <begin position="24"/>
        <end position="259"/>
    </location>
</feature>
<dbReference type="InterPro" id="IPR018114">
    <property type="entry name" value="TRYPSIN_HIS"/>
</dbReference>
<keyword evidence="7" id="KW-1015">Disulfide bond</keyword>
<keyword evidence="3" id="KW-0732">Signal</keyword>
<evidence type="ECO:0000256" key="5">
    <source>
        <dbReference type="ARBA" id="ARBA00022825"/>
    </source>
</evidence>
<dbReference type="InterPro" id="IPR001254">
    <property type="entry name" value="Trypsin_dom"/>
</dbReference>
<protein>
    <recommendedName>
        <fullName evidence="9">trypsin</fullName>
        <ecNumber evidence="9">3.4.21.4</ecNumber>
    </recommendedName>
</protein>
<evidence type="ECO:0000256" key="8">
    <source>
        <dbReference type="ARBA" id="ARBA00036320"/>
    </source>
</evidence>
<dbReference type="Gene3D" id="2.40.10.10">
    <property type="entry name" value="Trypsin-like serine proteases"/>
    <property type="match status" value="2"/>
</dbReference>
<dbReference type="EC" id="3.4.21.4" evidence="9"/>
<evidence type="ECO:0000256" key="1">
    <source>
        <dbReference type="ARBA" id="ARBA00004239"/>
    </source>
</evidence>
<dbReference type="PRINTS" id="PR00722">
    <property type="entry name" value="CHYMOTRYPSIN"/>
</dbReference>
<keyword evidence="6" id="KW-0865">Zymogen</keyword>
<dbReference type="Pfam" id="PF00089">
    <property type="entry name" value="Trypsin"/>
    <property type="match status" value="1"/>
</dbReference>
<proteinExistence type="predicted"/>
<reference evidence="12" key="3">
    <citation type="submission" date="2025-09" db="UniProtKB">
        <authorList>
            <consortium name="Ensembl"/>
        </authorList>
    </citation>
    <scope>IDENTIFICATION</scope>
</reference>
<dbReference type="CDD" id="cd00190">
    <property type="entry name" value="Tryp_SPc"/>
    <property type="match status" value="1"/>
</dbReference>
<dbReference type="GO" id="GO:0005576">
    <property type="term" value="C:extracellular region"/>
    <property type="evidence" value="ECO:0007669"/>
    <property type="project" value="UniProtKB-SubCell"/>
</dbReference>